<organism evidence="2 3">
    <name type="scientific">Phytophthora megakarya</name>
    <dbReference type="NCBI Taxonomy" id="4795"/>
    <lineage>
        <taxon>Eukaryota</taxon>
        <taxon>Sar</taxon>
        <taxon>Stramenopiles</taxon>
        <taxon>Oomycota</taxon>
        <taxon>Peronosporomycetes</taxon>
        <taxon>Peronosporales</taxon>
        <taxon>Peronosporaceae</taxon>
        <taxon>Phytophthora</taxon>
    </lineage>
</organism>
<accession>A0A225UM74</accession>
<dbReference type="Proteomes" id="UP000198211">
    <property type="component" value="Unassembled WGS sequence"/>
</dbReference>
<dbReference type="AlphaFoldDB" id="A0A225UM74"/>
<feature type="region of interest" description="Disordered" evidence="1">
    <location>
        <begin position="1"/>
        <end position="37"/>
    </location>
</feature>
<proteinExistence type="predicted"/>
<gene>
    <name evidence="2" type="ORF">PHMEG_00036248</name>
</gene>
<dbReference type="EMBL" id="NBNE01014890">
    <property type="protein sequence ID" value="OWY94115.1"/>
    <property type="molecule type" value="Genomic_DNA"/>
</dbReference>
<keyword evidence="3" id="KW-1185">Reference proteome</keyword>
<sequence>MLEQQYVGHNMKQFTKVTKPTKPRTGKSQRASRSNFQYSSDCQTYSRTRQLKERLSQHLEDLQANSLAISSGFKYTTTWRELHRWILGWNVDSVGNTAMTVLTKICHLSWYHQRLLSYSIGFVPGDRFAVTGIRRQKPGSTKETLITIYLAQRNKVYRFTLTHSDIQFFKGNGTIESFFNDVISTTIRFRGTKGDQLYQVFANNIDFLKTNFSVQSIPSAQVKDMATLIKPAAAAIGATPRRHGTHSPRSECASAMFRIGIDSNTIKQLDR</sequence>
<protein>
    <submittedName>
        <fullName evidence="2">Uncharacterized protein</fullName>
    </submittedName>
</protein>
<reference evidence="3" key="1">
    <citation type="submission" date="2017-03" db="EMBL/GenBank/DDBJ databases">
        <title>Phytopthora megakarya and P. palmivora, two closely related causual agents of cacao black pod achieved similar genome size and gene model numbers by different mechanisms.</title>
        <authorList>
            <person name="Ali S."/>
            <person name="Shao J."/>
            <person name="Larry D.J."/>
            <person name="Kronmiller B."/>
            <person name="Shen D."/>
            <person name="Strem M.D."/>
            <person name="Melnick R.L."/>
            <person name="Guiltinan M.J."/>
            <person name="Tyler B.M."/>
            <person name="Meinhardt L.W."/>
            <person name="Bailey B.A."/>
        </authorList>
    </citation>
    <scope>NUCLEOTIDE SEQUENCE [LARGE SCALE GENOMIC DNA]</scope>
    <source>
        <strain evidence="3">zdho120</strain>
    </source>
</reference>
<dbReference type="OrthoDB" id="167975at2759"/>
<evidence type="ECO:0000256" key="1">
    <source>
        <dbReference type="SAM" id="MobiDB-lite"/>
    </source>
</evidence>
<feature type="compositionally biased region" description="Polar residues" evidence="1">
    <location>
        <begin position="28"/>
        <end position="37"/>
    </location>
</feature>
<evidence type="ECO:0000313" key="2">
    <source>
        <dbReference type="EMBL" id="OWY94115.1"/>
    </source>
</evidence>
<name>A0A225UM74_9STRA</name>
<dbReference type="STRING" id="4795.A0A225UM74"/>
<comment type="caution">
    <text evidence="2">The sequence shown here is derived from an EMBL/GenBank/DDBJ whole genome shotgun (WGS) entry which is preliminary data.</text>
</comment>
<evidence type="ECO:0000313" key="3">
    <source>
        <dbReference type="Proteomes" id="UP000198211"/>
    </source>
</evidence>